<protein>
    <submittedName>
        <fullName evidence="3">Spore maturation protein</fullName>
    </submittedName>
</protein>
<dbReference type="EMBL" id="JACRSN010000003">
    <property type="protein sequence ID" value="MBC8533066.1"/>
    <property type="molecule type" value="Genomic_DNA"/>
</dbReference>
<gene>
    <name evidence="3" type="ORF">IAG03_03410</name>
</gene>
<dbReference type="Proteomes" id="UP000651482">
    <property type="component" value="Unassembled WGS sequence"/>
</dbReference>
<keyword evidence="1" id="KW-1133">Transmembrane helix</keyword>
<feature type="domain" description="Nucleoside transporter/FeoB GTPase Gate" evidence="2">
    <location>
        <begin position="35"/>
        <end position="135"/>
    </location>
</feature>
<dbReference type="AlphaFoldDB" id="A0A926D887"/>
<sequence length="166" mass="17485">MPVCVCGIILFGLLRRVPVFSAFTSGAKEGFQSALEILPTLVGLVTAVSMLKASGALDLFASFLEPAVKWLGLPPEVVPLALLRPVSGSGSLALLSNLFEQFDPDSQIGRIASVMMGSTETTFYAVTVYYGAVSIKKTRHTIPAAVTADLVSVLASIFAVRLFFGG</sequence>
<keyword evidence="1" id="KW-0472">Membrane</keyword>
<dbReference type="PANTHER" id="PTHR35793:SF2">
    <property type="entry name" value="INNER MEMBRANE PROTEIN YJIG"/>
    <property type="match status" value="1"/>
</dbReference>
<accession>A0A926D887</accession>
<evidence type="ECO:0000256" key="1">
    <source>
        <dbReference type="SAM" id="Phobius"/>
    </source>
</evidence>
<evidence type="ECO:0000259" key="2">
    <source>
        <dbReference type="Pfam" id="PF07670"/>
    </source>
</evidence>
<feature type="transmembrane region" description="Helical" evidence="1">
    <location>
        <begin position="144"/>
        <end position="164"/>
    </location>
</feature>
<proteinExistence type="predicted"/>
<keyword evidence="4" id="KW-1185">Reference proteome</keyword>
<dbReference type="InterPro" id="IPR011642">
    <property type="entry name" value="Gate_dom"/>
</dbReference>
<name>A0A926D887_9FIRM</name>
<keyword evidence="1" id="KW-0812">Transmembrane</keyword>
<dbReference type="PANTHER" id="PTHR35793">
    <property type="entry name" value="INNER MEMBRANE PROTEIN YJIG"/>
    <property type="match status" value="1"/>
</dbReference>
<dbReference type="InterPro" id="IPR052549">
    <property type="entry name" value="SpmB"/>
</dbReference>
<feature type="transmembrane region" description="Helical" evidence="1">
    <location>
        <begin position="111"/>
        <end position="132"/>
    </location>
</feature>
<evidence type="ECO:0000313" key="3">
    <source>
        <dbReference type="EMBL" id="MBC8533066.1"/>
    </source>
</evidence>
<organism evidence="3 4">
    <name type="scientific">Yeguia hominis</name>
    <dbReference type="NCBI Taxonomy" id="2763662"/>
    <lineage>
        <taxon>Bacteria</taxon>
        <taxon>Bacillati</taxon>
        <taxon>Bacillota</taxon>
        <taxon>Clostridia</taxon>
        <taxon>Eubacteriales</taxon>
        <taxon>Yeguiaceae</taxon>
        <taxon>Yeguia</taxon>
    </lineage>
</organism>
<dbReference type="GO" id="GO:0005886">
    <property type="term" value="C:plasma membrane"/>
    <property type="evidence" value="ECO:0007669"/>
    <property type="project" value="TreeGrafter"/>
</dbReference>
<evidence type="ECO:0000313" key="4">
    <source>
        <dbReference type="Proteomes" id="UP000651482"/>
    </source>
</evidence>
<comment type="caution">
    <text evidence="3">The sequence shown here is derived from an EMBL/GenBank/DDBJ whole genome shotgun (WGS) entry which is preliminary data.</text>
</comment>
<dbReference type="Pfam" id="PF07670">
    <property type="entry name" value="Gate"/>
    <property type="match status" value="1"/>
</dbReference>
<reference evidence="3" key="1">
    <citation type="submission" date="2020-08" db="EMBL/GenBank/DDBJ databases">
        <title>Genome public.</title>
        <authorList>
            <person name="Liu C."/>
            <person name="Sun Q."/>
        </authorList>
    </citation>
    <scope>NUCLEOTIDE SEQUENCE</scope>
    <source>
        <strain evidence="3">NSJ-40</strain>
    </source>
</reference>